<dbReference type="CDD" id="cd02982">
    <property type="entry name" value="PDI_b'_family"/>
    <property type="match status" value="1"/>
</dbReference>
<dbReference type="SUPFAM" id="SSF52833">
    <property type="entry name" value="Thioredoxin-like"/>
    <property type="match status" value="4"/>
</dbReference>
<dbReference type="PROSITE" id="PS00194">
    <property type="entry name" value="THIOREDOXIN_1"/>
    <property type="match status" value="2"/>
</dbReference>
<evidence type="ECO:0000256" key="17">
    <source>
        <dbReference type="ARBA" id="ARBA00023284"/>
    </source>
</evidence>
<evidence type="ECO:0000256" key="6">
    <source>
        <dbReference type="ARBA" id="ARBA00012723"/>
    </source>
</evidence>
<keyword evidence="16" id="KW-0539">Nucleus</keyword>
<evidence type="ECO:0000256" key="10">
    <source>
        <dbReference type="ARBA" id="ARBA00022737"/>
    </source>
</evidence>
<keyword evidence="17 19" id="KW-0676">Redox-active center</keyword>
<feature type="domain" description="Thioredoxin" evidence="24">
    <location>
        <begin position="972"/>
        <end position="1103"/>
    </location>
</feature>
<feature type="compositionally biased region" description="Basic and acidic residues" evidence="22">
    <location>
        <begin position="200"/>
        <end position="213"/>
    </location>
</feature>
<dbReference type="GO" id="GO:0003756">
    <property type="term" value="F:protein disulfide isomerase activity"/>
    <property type="evidence" value="ECO:0007669"/>
    <property type="project" value="UniProtKB-EC"/>
</dbReference>
<comment type="caution">
    <text evidence="25">The sequence shown here is derived from an EMBL/GenBank/DDBJ whole genome shotgun (WGS) entry which is preliminary data.</text>
</comment>
<keyword evidence="14 19" id="KW-1015">Disulfide bond</keyword>
<dbReference type="PANTHER" id="PTHR18929">
    <property type="entry name" value="PROTEIN DISULFIDE ISOMERASE"/>
    <property type="match status" value="1"/>
</dbReference>
<dbReference type="InterPro" id="IPR005792">
    <property type="entry name" value="Prot_disulphide_isomerase"/>
</dbReference>
<comment type="similarity">
    <text evidence="5 20">Belongs to the protein disulfide isomerase family.</text>
</comment>
<dbReference type="Pfam" id="PF09402">
    <property type="entry name" value="MSC"/>
    <property type="match status" value="1"/>
</dbReference>
<feature type="compositionally biased region" description="Basic and acidic residues" evidence="22">
    <location>
        <begin position="163"/>
        <end position="173"/>
    </location>
</feature>
<dbReference type="GO" id="GO:0015035">
    <property type="term" value="F:protein-disulfide reductase activity"/>
    <property type="evidence" value="ECO:0007669"/>
    <property type="project" value="UniProtKB-ARBA"/>
</dbReference>
<dbReference type="Pfam" id="PF12949">
    <property type="entry name" value="HeH"/>
    <property type="match status" value="1"/>
</dbReference>
<evidence type="ECO:0000256" key="21">
    <source>
        <dbReference type="RuleBase" id="RU361130"/>
    </source>
</evidence>
<evidence type="ECO:0000256" key="16">
    <source>
        <dbReference type="ARBA" id="ARBA00023242"/>
    </source>
</evidence>
<dbReference type="NCBIfam" id="TIGR01126">
    <property type="entry name" value="pdi_dom"/>
    <property type="match status" value="2"/>
</dbReference>
<feature type="domain" description="Thioredoxin" evidence="24">
    <location>
        <begin position="641"/>
        <end position="764"/>
    </location>
</feature>
<protein>
    <recommendedName>
        <fullName evidence="18 21">Protein disulfide-isomerase</fullName>
        <ecNumber evidence="6 21">5.3.4.1</ecNumber>
    </recommendedName>
</protein>
<gene>
    <name evidence="25" type="ORF">GOMPHAMPRED_006819</name>
</gene>
<dbReference type="Proteomes" id="UP000664169">
    <property type="component" value="Unassembled WGS sequence"/>
</dbReference>
<feature type="disulfide bond" description="Redox-active" evidence="19">
    <location>
        <begin position="687"/>
        <end position="690"/>
    </location>
</feature>
<evidence type="ECO:0000313" key="25">
    <source>
        <dbReference type="EMBL" id="CAF9909608.1"/>
    </source>
</evidence>
<evidence type="ECO:0000256" key="9">
    <source>
        <dbReference type="ARBA" id="ARBA00022729"/>
    </source>
</evidence>
<evidence type="ECO:0000256" key="18">
    <source>
        <dbReference type="ARBA" id="ARBA00039846"/>
    </source>
</evidence>
<comment type="subcellular location">
    <subcellularLocation>
        <location evidence="3">Endoplasmic reticulum lumen</location>
    </subcellularLocation>
    <subcellularLocation>
        <location evidence="4">Nucleus inner membrane</location>
    </subcellularLocation>
</comment>
<dbReference type="GO" id="GO:0005788">
    <property type="term" value="C:endoplasmic reticulum lumen"/>
    <property type="evidence" value="ECO:0007669"/>
    <property type="project" value="UniProtKB-SubCell"/>
</dbReference>
<keyword evidence="13 23" id="KW-0472">Membrane</keyword>
<evidence type="ECO:0000256" key="15">
    <source>
        <dbReference type="ARBA" id="ARBA00023235"/>
    </source>
</evidence>
<dbReference type="GO" id="GO:0005637">
    <property type="term" value="C:nuclear inner membrane"/>
    <property type="evidence" value="ECO:0007669"/>
    <property type="project" value="UniProtKB-SubCell"/>
</dbReference>
<evidence type="ECO:0000256" key="20">
    <source>
        <dbReference type="RuleBase" id="RU004208"/>
    </source>
</evidence>
<evidence type="ECO:0000256" key="8">
    <source>
        <dbReference type="ARBA" id="ARBA00022692"/>
    </source>
</evidence>
<evidence type="ECO:0000313" key="26">
    <source>
        <dbReference type="Proteomes" id="UP000664169"/>
    </source>
</evidence>
<evidence type="ECO:0000256" key="4">
    <source>
        <dbReference type="ARBA" id="ARBA00004540"/>
    </source>
</evidence>
<keyword evidence="12 23" id="KW-1133">Transmembrane helix</keyword>
<dbReference type="CDD" id="cd02981">
    <property type="entry name" value="PDI_b_family"/>
    <property type="match status" value="1"/>
</dbReference>
<keyword evidence="8 23" id="KW-0812">Transmembrane</keyword>
<name>A0A8H3I927_9LECA</name>
<dbReference type="InterPro" id="IPR017937">
    <property type="entry name" value="Thioredoxin_CS"/>
</dbReference>
<evidence type="ECO:0000256" key="13">
    <source>
        <dbReference type="ARBA" id="ARBA00023136"/>
    </source>
</evidence>
<keyword evidence="7" id="KW-0597">Phosphoprotein</keyword>
<evidence type="ECO:0000259" key="24">
    <source>
        <dbReference type="PROSITE" id="PS51352"/>
    </source>
</evidence>
<dbReference type="Pfam" id="PF13848">
    <property type="entry name" value="Thioredoxin_6"/>
    <property type="match status" value="1"/>
</dbReference>
<dbReference type="GO" id="GO:0006457">
    <property type="term" value="P:protein folding"/>
    <property type="evidence" value="ECO:0007669"/>
    <property type="project" value="TreeGrafter"/>
</dbReference>
<dbReference type="Gene3D" id="3.40.30.10">
    <property type="entry name" value="Glutaredoxin"/>
    <property type="match status" value="4"/>
</dbReference>
<dbReference type="InterPro" id="IPR005788">
    <property type="entry name" value="PDI_thioredoxin-like_dom"/>
</dbReference>
<dbReference type="GO" id="GO:0051082">
    <property type="term" value="F:unfolded protein binding"/>
    <property type="evidence" value="ECO:0007669"/>
    <property type="project" value="UniProtKB-ARBA"/>
</dbReference>
<proteinExistence type="inferred from homology"/>
<keyword evidence="11" id="KW-0256">Endoplasmic reticulum</keyword>
<dbReference type="PROSITE" id="PS51352">
    <property type="entry name" value="THIOREDOXIN_2"/>
    <property type="match status" value="2"/>
</dbReference>
<dbReference type="EMBL" id="CAJPDQ010000005">
    <property type="protein sequence ID" value="CAF9909608.1"/>
    <property type="molecule type" value="Genomic_DNA"/>
</dbReference>
<evidence type="ECO:0000256" key="2">
    <source>
        <dbReference type="ARBA" id="ARBA00002692"/>
    </source>
</evidence>
<evidence type="ECO:0000256" key="3">
    <source>
        <dbReference type="ARBA" id="ARBA00004319"/>
    </source>
</evidence>
<dbReference type="PRINTS" id="PR00421">
    <property type="entry name" value="THIOREDOXIN"/>
</dbReference>
<dbReference type="FunFam" id="3.40.30.10:FF:000185">
    <property type="entry name" value="Protein disulfide-isomerase"/>
    <property type="match status" value="1"/>
</dbReference>
<dbReference type="InterPro" id="IPR036249">
    <property type="entry name" value="Thioredoxin-like_sf"/>
</dbReference>
<keyword evidence="10" id="KW-0677">Repeat</keyword>
<evidence type="ECO:0000256" key="19">
    <source>
        <dbReference type="PIRSR" id="PIRSR605792-51"/>
    </source>
</evidence>
<keyword evidence="15 21" id="KW-0413">Isomerase</keyword>
<comment type="function">
    <text evidence="2">Participates in the folding of proteins containing disulfide bonds, may be involved in glycosylation, prolyl hydroxylation and triglyceride transfer.</text>
</comment>
<evidence type="ECO:0000256" key="12">
    <source>
        <dbReference type="ARBA" id="ARBA00022989"/>
    </source>
</evidence>
<dbReference type="AlphaFoldDB" id="A0A8H3I927"/>
<evidence type="ECO:0000256" key="11">
    <source>
        <dbReference type="ARBA" id="ARBA00022824"/>
    </source>
</evidence>
<comment type="catalytic activity">
    <reaction evidence="1 21">
        <text>Catalyzes the rearrangement of -S-S- bonds in proteins.</text>
        <dbReference type="EC" id="5.3.4.1"/>
    </reaction>
</comment>
<dbReference type="CDD" id="cd12935">
    <property type="entry name" value="LEM_like"/>
    <property type="match status" value="1"/>
</dbReference>
<dbReference type="OrthoDB" id="427280at2759"/>
<dbReference type="FunFam" id="3.40.30.10:FF:000139">
    <property type="entry name" value="Protein disulfide-isomerase"/>
    <property type="match status" value="1"/>
</dbReference>
<dbReference type="GO" id="GO:0034976">
    <property type="term" value="P:response to endoplasmic reticulum stress"/>
    <property type="evidence" value="ECO:0007669"/>
    <property type="project" value="TreeGrafter"/>
</dbReference>
<dbReference type="FunFam" id="3.40.30.10:FF:000017">
    <property type="entry name" value="Protein disulfide-isomerase A4"/>
    <property type="match status" value="1"/>
</dbReference>
<dbReference type="CDD" id="cd02961">
    <property type="entry name" value="PDI_a_family"/>
    <property type="match status" value="1"/>
</dbReference>
<feature type="compositionally biased region" description="Low complexity" evidence="22">
    <location>
        <begin position="112"/>
        <end position="122"/>
    </location>
</feature>
<dbReference type="InterPro" id="IPR013766">
    <property type="entry name" value="Thioredoxin_domain"/>
</dbReference>
<organism evidence="25 26">
    <name type="scientific">Gomphillus americanus</name>
    <dbReference type="NCBI Taxonomy" id="1940652"/>
    <lineage>
        <taxon>Eukaryota</taxon>
        <taxon>Fungi</taxon>
        <taxon>Dikarya</taxon>
        <taxon>Ascomycota</taxon>
        <taxon>Pezizomycotina</taxon>
        <taxon>Lecanoromycetes</taxon>
        <taxon>OSLEUM clade</taxon>
        <taxon>Ostropomycetidae</taxon>
        <taxon>Ostropales</taxon>
        <taxon>Graphidaceae</taxon>
        <taxon>Gomphilloideae</taxon>
        <taxon>Gomphillus</taxon>
    </lineage>
</organism>
<dbReference type="InterPro" id="IPR018996">
    <property type="entry name" value="Man1/Src1-like_C"/>
</dbReference>
<evidence type="ECO:0000256" key="14">
    <source>
        <dbReference type="ARBA" id="ARBA00023157"/>
    </source>
</evidence>
<accession>A0A8H3I927</accession>
<dbReference type="CDD" id="cd02995">
    <property type="entry name" value="PDI_a_PDI_a'_C"/>
    <property type="match status" value="1"/>
</dbReference>
<dbReference type="Pfam" id="PF00085">
    <property type="entry name" value="Thioredoxin"/>
    <property type="match status" value="2"/>
</dbReference>
<evidence type="ECO:0000256" key="1">
    <source>
        <dbReference type="ARBA" id="ARBA00001182"/>
    </source>
</evidence>
<evidence type="ECO:0000256" key="22">
    <source>
        <dbReference type="SAM" id="MobiDB-lite"/>
    </source>
</evidence>
<keyword evidence="26" id="KW-1185">Reference proteome</keyword>
<reference evidence="25" key="1">
    <citation type="submission" date="2021-03" db="EMBL/GenBank/DDBJ databases">
        <authorList>
            <person name="Tagirdzhanova G."/>
        </authorList>
    </citation>
    <scope>NUCLEOTIDE SEQUENCE</scope>
</reference>
<dbReference type="InterPro" id="IPR041885">
    <property type="entry name" value="MAN1_winged_helix_dom"/>
</dbReference>
<dbReference type="FunFam" id="3.40.30.10:FF:000154">
    <property type="entry name" value="Protein disulfide-isomerase"/>
    <property type="match status" value="1"/>
</dbReference>
<keyword evidence="9" id="KW-0732">Signal</keyword>
<feature type="disulfide bond" description="Redox-active" evidence="19">
    <location>
        <begin position="1022"/>
        <end position="1025"/>
    </location>
</feature>
<feature type="region of interest" description="Disordered" evidence="22">
    <location>
        <begin position="70"/>
        <end position="229"/>
    </location>
</feature>
<dbReference type="Gene3D" id="1.10.10.1180">
    <property type="entry name" value="MAN1, winged-helix domain"/>
    <property type="match status" value="1"/>
</dbReference>
<evidence type="ECO:0000256" key="5">
    <source>
        <dbReference type="ARBA" id="ARBA00006347"/>
    </source>
</evidence>
<feature type="region of interest" description="Disordered" evidence="22">
    <location>
        <begin position="274"/>
        <end position="294"/>
    </location>
</feature>
<dbReference type="PANTHER" id="PTHR18929:SF132">
    <property type="entry name" value="PROTEIN DISULFIDE-ISOMERASE A3"/>
    <property type="match status" value="1"/>
</dbReference>
<evidence type="ECO:0000256" key="23">
    <source>
        <dbReference type="SAM" id="Phobius"/>
    </source>
</evidence>
<feature type="transmembrane region" description="Helical" evidence="23">
    <location>
        <begin position="302"/>
        <end position="322"/>
    </location>
</feature>
<dbReference type="InterPro" id="IPR025856">
    <property type="entry name" value="HeH/LEM_domain"/>
</dbReference>
<dbReference type="EC" id="5.3.4.1" evidence="6 21"/>
<sequence>MATTSDDELEYLRTGFDPNTLTMPLLRQALMMHDISYSSSAKKGELVDIFNAKLRPKARSILSARAKIRRTSAGIESVSSSQTESVDGEDNDQILDLPEPVLETRSRRTTRSTRASTAESAADMTPRQSVKRRTTRTPAQSASVSVEPESKRSGSYMSAGRMAPERNDKDFETPRQTVAIESPFSDDNPFQSGSSPMAEDEVRRKSTGRKSEGAKSTSRRRKTDEPMIKQETEDGLVTNSKTFSIPARSLHRPAVKQEEDDMIAAGEEFTPEEQEALVQESDGQRDRTVASVRRRKAKKQNGALRTAPYAILATLAAAYVVWWRKEKIEVGYCGIGKAPTTLQQMQVPEFFDFLQPKCEPCPQHAYCYTDMEAKCEKNFIVRHHPLSLNGLLPLVPTCEPDGEKARKVKAVADRAVEELRERRANFECGELAEDNGKKATTVEIPEPSLKAIVSARRRKTMSDEEFEDLWQDAVGEIKGREEVTADAEGSFRATLAKYRLYLGSLVVLSIIALYIRNYFQTLRSDSARVPGLVSMVLDRLATQAALHEEGSVPDKLMSLGQLRDDVLRDEFSASRRENIWNKVRNIVEHNANVRASLREGRSGDVSRQWEWIGSTDSVDEARLFDRRRSGRYSFGLQRSLTPEGATTPARTNGETLQRRWDEGRPDTFNDFVKSHDLVLAEFFAPWCGHCKALAPEYETAATVLKEKNIPLVKVDCTEEADLCKEHEVQGYPTVKVFRGLSNVAPYSGQRKSDAIISYMTKQALPAVSDLTIDKLTEFKTADKVVLVGYFGKDDKTSNATFLEVANSLRDDYLFGAINDEEVAKAEGVTQPAIVLYKSFDEGKDTFSDKFDKDAIRKFAKTAATPLVGEVAPDTYQTYMDAGIPLAYIFAETPEERKELSETIKSIAQKHKGVINFATIDAKSFGAHAANLNLEADKWPAFAIQDIAKNQKFPYDQTKKITETDITTFIDDFIAGKIQPSIKSEAIPEKNDGPVTTVVAHNYKDVVLDDKKDVLIEFYAPWCGHCKALAPKYEELGALYQSNADFASKVTIAKVDATANDVPDEIQGFPTIKLYKAGDKAHPVEYSGDRSIEDLIKFVKEKGTYGVDASPKTEAKVEDVLPDAEQIGKAAEAATEKLADTVKSVASEATEAVKTMLKDTDTEDPHDEL</sequence>
<dbReference type="NCBIfam" id="TIGR01130">
    <property type="entry name" value="ER_PDI_fam"/>
    <property type="match status" value="1"/>
</dbReference>
<evidence type="ECO:0000256" key="7">
    <source>
        <dbReference type="ARBA" id="ARBA00022553"/>
    </source>
</evidence>